<dbReference type="InterPro" id="IPR016186">
    <property type="entry name" value="C-type_lectin-like/link_sf"/>
</dbReference>
<dbReference type="AlphaFoldDB" id="A0A3P9MS83"/>
<evidence type="ECO:0000256" key="1">
    <source>
        <dbReference type="SAM" id="Phobius"/>
    </source>
</evidence>
<feature type="transmembrane region" description="Helical" evidence="1">
    <location>
        <begin position="44"/>
        <end position="61"/>
    </location>
</feature>
<evidence type="ECO:0000313" key="3">
    <source>
        <dbReference type="Ensembl" id="ENSPREP00000000075.1"/>
    </source>
</evidence>
<evidence type="ECO:0000313" key="4">
    <source>
        <dbReference type="Proteomes" id="UP000242638"/>
    </source>
</evidence>
<dbReference type="PANTHER" id="PTHR45784:SF3">
    <property type="entry name" value="C-TYPE LECTIN DOMAIN FAMILY 4 MEMBER K-LIKE-RELATED"/>
    <property type="match status" value="1"/>
</dbReference>
<reference evidence="3" key="2">
    <citation type="submission" date="2025-08" db="UniProtKB">
        <authorList>
            <consortium name="Ensembl"/>
        </authorList>
    </citation>
    <scope>IDENTIFICATION</scope>
    <source>
        <strain evidence="3">Guanapo</strain>
    </source>
</reference>
<reference evidence="4" key="1">
    <citation type="submission" date="2013-11" db="EMBL/GenBank/DDBJ databases">
        <title>The genomic landscape of the Guanapo guppy.</title>
        <authorList>
            <person name="Kuenstner A."/>
            <person name="Dreyer C."/>
        </authorList>
    </citation>
    <scope>NUCLEOTIDE SEQUENCE</scope>
    <source>
        <strain evidence="4">Guanapo</strain>
    </source>
</reference>
<feature type="transmembrane region" description="Helical" evidence="1">
    <location>
        <begin position="20"/>
        <end position="37"/>
    </location>
</feature>
<name>A0A3P9MS83_POERE</name>
<evidence type="ECO:0000259" key="2">
    <source>
        <dbReference type="PROSITE" id="PS50041"/>
    </source>
</evidence>
<reference evidence="3" key="3">
    <citation type="submission" date="2025-09" db="UniProtKB">
        <authorList>
            <consortium name="Ensembl"/>
        </authorList>
    </citation>
    <scope>IDENTIFICATION</scope>
    <source>
        <strain evidence="3">Guanapo</strain>
    </source>
</reference>
<proteinExistence type="predicted"/>
<dbReference type="GeneTree" id="ENSGT00940000171417"/>
<keyword evidence="1" id="KW-1133">Transmembrane helix</keyword>
<dbReference type="Pfam" id="PF00059">
    <property type="entry name" value="Lectin_C"/>
    <property type="match status" value="1"/>
</dbReference>
<dbReference type="Ensembl" id="ENSPRET00000000099.1">
    <property type="protein sequence ID" value="ENSPREP00000000075.1"/>
    <property type="gene ID" value="ENSPREG00000000087.1"/>
</dbReference>
<organism evidence="3 4">
    <name type="scientific">Poecilia reticulata</name>
    <name type="common">Guppy</name>
    <name type="synonym">Acanthophacelus reticulatus</name>
    <dbReference type="NCBI Taxonomy" id="8081"/>
    <lineage>
        <taxon>Eukaryota</taxon>
        <taxon>Metazoa</taxon>
        <taxon>Chordata</taxon>
        <taxon>Craniata</taxon>
        <taxon>Vertebrata</taxon>
        <taxon>Euteleostomi</taxon>
        <taxon>Actinopterygii</taxon>
        <taxon>Neopterygii</taxon>
        <taxon>Teleostei</taxon>
        <taxon>Neoteleostei</taxon>
        <taxon>Acanthomorphata</taxon>
        <taxon>Ovalentaria</taxon>
        <taxon>Atherinomorphae</taxon>
        <taxon>Cyprinodontiformes</taxon>
        <taxon>Poeciliidae</taxon>
        <taxon>Poeciliinae</taxon>
        <taxon>Poecilia</taxon>
    </lineage>
</organism>
<keyword evidence="1" id="KW-0472">Membrane</keyword>
<dbReference type="Proteomes" id="UP000242638">
    <property type="component" value="Unassembled WGS sequence"/>
</dbReference>
<accession>A0A3P9MS83</accession>
<dbReference type="PANTHER" id="PTHR45784">
    <property type="entry name" value="C-TYPE LECTIN DOMAIN FAMILY 20 MEMBER A-RELATED"/>
    <property type="match status" value="1"/>
</dbReference>
<keyword evidence="4" id="KW-1185">Reference proteome</keyword>
<protein>
    <recommendedName>
        <fullName evidence="2">C-type lectin domain-containing protein</fullName>
    </recommendedName>
</protein>
<feature type="domain" description="C-type lectin" evidence="2">
    <location>
        <begin position="76"/>
        <end position="177"/>
    </location>
</feature>
<dbReference type="SUPFAM" id="SSF56436">
    <property type="entry name" value="C-type lectin-like"/>
    <property type="match status" value="1"/>
</dbReference>
<dbReference type="InterPro" id="IPR016187">
    <property type="entry name" value="CTDL_fold"/>
</dbReference>
<dbReference type="CDD" id="cd00037">
    <property type="entry name" value="CLECT"/>
    <property type="match status" value="1"/>
</dbReference>
<keyword evidence="1" id="KW-0812">Transmembrane</keyword>
<sequence length="219" mass="25341">MIESLTLSLRESPDTLRGKLISAACTCDLVLLVMTINEDHLHSCYKLIVFLTVLFTLYPTWSCLTFCHIKQVYISFYNSPFLLIDQNKTWEEALSYCRHNHKELASILDKQMQTFAELQVEKANSHFVWLCLHYTSSLHYWFWVDDSDVEFKHWGHNEPKENCDTSGAMEKVGDHLWFIKSDHDEFHFILSLLHPDVPSLGGRGGGGVNLCFCIHLNNV</sequence>
<dbReference type="InterPro" id="IPR001304">
    <property type="entry name" value="C-type_lectin-like"/>
</dbReference>
<dbReference type="PROSITE" id="PS50041">
    <property type="entry name" value="C_TYPE_LECTIN_2"/>
    <property type="match status" value="1"/>
</dbReference>
<dbReference type="Gene3D" id="3.10.100.10">
    <property type="entry name" value="Mannose-Binding Protein A, subunit A"/>
    <property type="match status" value="1"/>
</dbReference>